<evidence type="ECO:0000313" key="2">
    <source>
        <dbReference type="Proteomes" id="UP000198917"/>
    </source>
</evidence>
<evidence type="ECO:0000313" key="1">
    <source>
        <dbReference type="EMBL" id="SDJ80619.1"/>
    </source>
</evidence>
<proteinExistence type="predicted"/>
<protein>
    <submittedName>
        <fullName evidence="1">Uncharacterized protein</fullName>
    </submittedName>
</protein>
<organism evidence="1 2">
    <name type="scientific">Agrobacterium fabrum</name>
    <dbReference type="NCBI Taxonomy" id="1176649"/>
    <lineage>
        <taxon>Bacteria</taxon>
        <taxon>Pseudomonadati</taxon>
        <taxon>Pseudomonadota</taxon>
        <taxon>Alphaproteobacteria</taxon>
        <taxon>Hyphomicrobiales</taxon>
        <taxon>Rhizobiaceae</taxon>
        <taxon>Rhizobium/Agrobacterium group</taxon>
        <taxon>Agrobacterium</taxon>
        <taxon>Agrobacterium tumefaciens complex</taxon>
    </lineage>
</organism>
<reference evidence="1 2" key="1">
    <citation type="submission" date="2016-10" db="EMBL/GenBank/DDBJ databases">
        <authorList>
            <person name="Varghese N."/>
            <person name="Submissions S."/>
        </authorList>
    </citation>
    <scope>NUCLEOTIDE SEQUENCE [LARGE SCALE GENOMIC DNA]</scope>
    <source>
        <strain evidence="1 2">PDC82</strain>
    </source>
</reference>
<comment type="caution">
    <text evidence="1">The sequence shown here is derived from an EMBL/GenBank/DDBJ whole genome shotgun (WGS) entry which is preliminary data.</text>
</comment>
<gene>
    <name evidence="1" type="ORF">SAMN05428983_2901</name>
</gene>
<dbReference type="AlphaFoldDB" id="A0A7Z7BNI7"/>
<dbReference type="Proteomes" id="UP000198917">
    <property type="component" value="Unassembled WGS sequence"/>
</dbReference>
<accession>A0A7Z7BNI7</accession>
<name>A0A7Z7BNI7_9HYPH</name>
<sequence>MIAFNGSYMAFEPRTEPYQRADDVGYAVSEFMWFKGRPFYPVSALVHAKVAHARLSVEKGDEEDEDNLDILFRMPLVAGGHFFEIVLRSNEGTSYGGWVWGEELEILNEFVNGYRVLAGKFDDRLIRFEYSRRFQRYRTLEPLPVEKSVFLIQREAKPYAGGRGLPEKLAP</sequence>
<dbReference type="EMBL" id="FNEW01000002">
    <property type="protein sequence ID" value="SDJ80619.1"/>
    <property type="molecule type" value="Genomic_DNA"/>
</dbReference>